<keyword evidence="13 16" id="KW-0131">Cell cycle</keyword>
<keyword evidence="12 16" id="KW-0560">Oxidoreductase</keyword>
<evidence type="ECO:0000256" key="10">
    <source>
        <dbReference type="ARBA" id="ARBA00022960"/>
    </source>
</evidence>
<evidence type="ECO:0000256" key="12">
    <source>
        <dbReference type="ARBA" id="ARBA00023002"/>
    </source>
</evidence>
<dbReference type="NCBIfam" id="NF010480">
    <property type="entry name" value="PRK13905.1"/>
    <property type="match status" value="1"/>
</dbReference>
<dbReference type="PANTHER" id="PTHR21071:SF4">
    <property type="entry name" value="UDP-N-ACETYLENOLPYRUVOYLGLUCOSAMINE REDUCTASE"/>
    <property type="match status" value="1"/>
</dbReference>
<dbReference type="Gene3D" id="3.90.78.10">
    <property type="entry name" value="UDP-N-acetylenolpyruvoylglucosamine reductase, C-terminal domain"/>
    <property type="match status" value="1"/>
</dbReference>
<dbReference type="Pfam" id="PF02873">
    <property type="entry name" value="MurB_C"/>
    <property type="match status" value="1"/>
</dbReference>
<evidence type="ECO:0000256" key="13">
    <source>
        <dbReference type="ARBA" id="ARBA00023306"/>
    </source>
</evidence>
<dbReference type="InterPro" id="IPR003170">
    <property type="entry name" value="MurB"/>
</dbReference>
<keyword evidence="9 16" id="KW-0521">NADP</keyword>
<dbReference type="GO" id="GO:0009252">
    <property type="term" value="P:peptidoglycan biosynthetic process"/>
    <property type="evidence" value="ECO:0007669"/>
    <property type="project" value="UniProtKB-UniRule"/>
</dbReference>
<keyword evidence="7 16" id="KW-0285">Flavoprotein</keyword>
<evidence type="ECO:0000256" key="9">
    <source>
        <dbReference type="ARBA" id="ARBA00022857"/>
    </source>
</evidence>
<evidence type="ECO:0000313" key="20">
    <source>
        <dbReference type="Proteomes" id="UP000184251"/>
    </source>
</evidence>
<dbReference type="AlphaFoldDB" id="A0A1M4VW34"/>
<keyword evidence="10 16" id="KW-0133">Cell shape</keyword>
<dbReference type="PROSITE" id="PS51387">
    <property type="entry name" value="FAD_PCMH"/>
    <property type="match status" value="1"/>
</dbReference>
<dbReference type="InterPro" id="IPR006094">
    <property type="entry name" value="Oxid_FAD_bind_N"/>
</dbReference>
<keyword evidence="5 16" id="KW-0963">Cytoplasm</keyword>
<dbReference type="GO" id="GO:0051301">
    <property type="term" value="P:cell division"/>
    <property type="evidence" value="ECO:0007669"/>
    <property type="project" value="UniProtKB-KW"/>
</dbReference>
<dbReference type="STRING" id="1120975.SAMN02746064_01079"/>
<comment type="subcellular location">
    <subcellularLocation>
        <location evidence="3 16">Cytoplasm</location>
    </subcellularLocation>
</comment>
<evidence type="ECO:0000256" key="6">
    <source>
        <dbReference type="ARBA" id="ARBA00022618"/>
    </source>
</evidence>
<dbReference type="Gene3D" id="3.30.465.10">
    <property type="match status" value="1"/>
</dbReference>
<keyword evidence="20" id="KW-1185">Reference proteome</keyword>
<sequence>MNNKYIYTEFLKVLDSEKILTDAPMKNHTSFKAGGCADYLLIPDTEDEIKLIIEICKQNNVPYYIMGNGSNLLVKDKGYRGVIIKLGKNFSKCTLIDNDLDCQSGVFLSRLAKIALDNELSGFEFASGIPGTLGGAVTMNAGAYDGEMKDVLVSIRGLDMDGNIIELANGDLELGYRTSAVKKRNLVVLSAKIRLESGNKKKIKEKMEDFDERRKSKQPLELPSAGSAFKRPVGHYAGKLIEDSGLKGFAIGGAQVSTKHCGFIVNINSATAKDILDLIDHIIKTVKDNFNVILEPEVKIIGED</sequence>
<evidence type="ECO:0000256" key="2">
    <source>
        <dbReference type="ARBA" id="ARBA00003921"/>
    </source>
</evidence>
<dbReference type="GO" id="GO:0008762">
    <property type="term" value="F:UDP-N-acetylmuramate dehydrogenase activity"/>
    <property type="evidence" value="ECO:0007669"/>
    <property type="project" value="UniProtKB-UniRule"/>
</dbReference>
<dbReference type="InterPro" id="IPR016167">
    <property type="entry name" value="FAD-bd_PCMH_sub1"/>
</dbReference>
<keyword evidence="14 16" id="KW-0961">Cell wall biogenesis/degradation</keyword>
<feature type="active site" evidence="16">
    <location>
        <position position="177"/>
    </location>
</feature>
<dbReference type="InterPro" id="IPR036318">
    <property type="entry name" value="FAD-bd_PCMH-like_sf"/>
</dbReference>
<dbReference type="Proteomes" id="UP000184251">
    <property type="component" value="Unassembled WGS sequence"/>
</dbReference>
<feature type="active site" description="Proton donor" evidence="16">
    <location>
        <position position="227"/>
    </location>
</feature>
<dbReference type="EMBL" id="FQTU01000006">
    <property type="protein sequence ID" value="SHE73179.1"/>
    <property type="molecule type" value="Genomic_DNA"/>
</dbReference>
<evidence type="ECO:0000256" key="7">
    <source>
        <dbReference type="ARBA" id="ARBA00022630"/>
    </source>
</evidence>
<feature type="region of interest" description="Disordered" evidence="17">
    <location>
        <begin position="207"/>
        <end position="226"/>
    </location>
</feature>
<dbReference type="GO" id="GO:0071555">
    <property type="term" value="P:cell wall organization"/>
    <property type="evidence" value="ECO:0007669"/>
    <property type="project" value="UniProtKB-KW"/>
</dbReference>
<evidence type="ECO:0000256" key="8">
    <source>
        <dbReference type="ARBA" id="ARBA00022827"/>
    </source>
</evidence>
<dbReference type="GO" id="GO:0005829">
    <property type="term" value="C:cytosol"/>
    <property type="evidence" value="ECO:0007669"/>
    <property type="project" value="TreeGrafter"/>
</dbReference>
<feature type="active site" evidence="16">
    <location>
        <position position="297"/>
    </location>
</feature>
<evidence type="ECO:0000256" key="11">
    <source>
        <dbReference type="ARBA" id="ARBA00022984"/>
    </source>
</evidence>
<dbReference type="SUPFAM" id="SSF56176">
    <property type="entry name" value="FAD-binding/transporter-associated domain-like"/>
    <property type="match status" value="1"/>
</dbReference>
<reference evidence="19 20" key="1">
    <citation type="submission" date="2016-11" db="EMBL/GenBank/DDBJ databases">
        <authorList>
            <person name="Jaros S."/>
            <person name="Januszkiewicz K."/>
            <person name="Wedrychowicz H."/>
        </authorList>
    </citation>
    <scope>NUCLEOTIDE SEQUENCE [LARGE SCALE GENOMIC DNA]</scope>
    <source>
        <strain evidence="19 20">DSM 14828</strain>
    </source>
</reference>
<keyword evidence="8 16" id="KW-0274">FAD</keyword>
<comment type="pathway">
    <text evidence="4 16">Cell wall biogenesis; peptidoglycan biosynthesis.</text>
</comment>
<evidence type="ECO:0000256" key="4">
    <source>
        <dbReference type="ARBA" id="ARBA00004752"/>
    </source>
</evidence>
<organism evidence="19 20">
    <name type="scientific">Alkalibacter saccharofermentans DSM 14828</name>
    <dbReference type="NCBI Taxonomy" id="1120975"/>
    <lineage>
        <taxon>Bacteria</taxon>
        <taxon>Bacillati</taxon>
        <taxon>Bacillota</taxon>
        <taxon>Clostridia</taxon>
        <taxon>Eubacteriales</taxon>
        <taxon>Eubacteriaceae</taxon>
        <taxon>Alkalibacter</taxon>
    </lineage>
</organism>
<dbReference type="Pfam" id="PF01565">
    <property type="entry name" value="FAD_binding_4"/>
    <property type="match status" value="1"/>
</dbReference>
<comment type="cofactor">
    <cofactor evidence="1 16">
        <name>FAD</name>
        <dbReference type="ChEBI" id="CHEBI:57692"/>
    </cofactor>
</comment>
<dbReference type="HAMAP" id="MF_00037">
    <property type="entry name" value="MurB"/>
    <property type="match status" value="1"/>
</dbReference>
<dbReference type="GO" id="GO:0071949">
    <property type="term" value="F:FAD binding"/>
    <property type="evidence" value="ECO:0007669"/>
    <property type="project" value="InterPro"/>
</dbReference>
<evidence type="ECO:0000256" key="15">
    <source>
        <dbReference type="ARBA" id="ARBA00048914"/>
    </source>
</evidence>
<keyword evidence="11 16" id="KW-0573">Peptidoglycan synthesis</keyword>
<dbReference type="InterPro" id="IPR036635">
    <property type="entry name" value="MurB_C_sf"/>
</dbReference>
<dbReference type="RefSeq" id="WP_073270066.1">
    <property type="nucleotide sequence ID" value="NZ_FQTU01000006.1"/>
</dbReference>
<evidence type="ECO:0000313" key="19">
    <source>
        <dbReference type="EMBL" id="SHE73179.1"/>
    </source>
</evidence>
<dbReference type="NCBIfam" id="TIGR00179">
    <property type="entry name" value="murB"/>
    <property type="match status" value="1"/>
</dbReference>
<proteinExistence type="inferred from homology"/>
<keyword evidence="6 16" id="KW-0132">Cell division</keyword>
<dbReference type="EC" id="1.3.1.98" evidence="16"/>
<feature type="domain" description="FAD-binding PCMH-type" evidence="18">
    <location>
        <begin position="32"/>
        <end position="198"/>
    </location>
</feature>
<evidence type="ECO:0000259" key="18">
    <source>
        <dbReference type="PROSITE" id="PS51387"/>
    </source>
</evidence>
<accession>A0A1M4VW34</accession>
<dbReference type="UniPathway" id="UPA00219"/>
<evidence type="ECO:0000256" key="3">
    <source>
        <dbReference type="ARBA" id="ARBA00004496"/>
    </source>
</evidence>
<evidence type="ECO:0000256" key="14">
    <source>
        <dbReference type="ARBA" id="ARBA00023316"/>
    </source>
</evidence>
<dbReference type="InterPro" id="IPR011601">
    <property type="entry name" value="MurB_C"/>
</dbReference>
<dbReference type="OrthoDB" id="9804753at2"/>
<dbReference type="GO" id="GO:0008360">
    <property type="term" value="P:regulation of cell shape"/>
    <property type="evidence" value="ECO:0007669"/>
    <property type="project" value="UniProtKB-KW"/>
</dbReference>
<dbReference type="InterPro" id="IPR016166">
    <property type="entry name" value="FAD-bd_PCMH"/>
</dbReference>
<evidence type="ECO:0000256" key="16">
    <source>
        <dbReference type="HAMAP-Rule" id="MF_00037"/>
    </source>
</evidence>
<dbReference type="InterPro" id="IPR016169">
    <property type="entry name" value="FAD-bd_PCMH_sub2"/>
</dbReference>
<gene>
    <name evidence="16" type="primary">murB</name>
    <name evidence="19" type="ORF">SAMN02746064_01079</name>
</gene>
<protein>
    <recommendedName>
        <fullName evidence="16">UDP-N-acetylenolpyruvoylglucosamine reductase</fullName>
        <ecNumber evidence="16">1.3.1.98</ecNumber>
    </recommendedName>
    <alternativeName>
        <fullName evidence="16">UDP-N-acetylmuramate dehydrogenase</fullName>
    </alternativeName>
</protein>
<evidence type="ECO:0000256" key="1">
    <source>
        <dbReference type="ARBA" id="ARBA00001974"/>
    </source>
</evidence>
<comment type="function">
    <text evidence="2 16">Cell wall formation.</text>
</comment>
<evidence type="ECO:0000256" key="17">
    <source>
        <dbReference type="SAM" id="MobiDB-lite"/>
    </source>
</evidence>
<dbReference type="SUPFAM" id="SSF56194">
    <property type="entry name" value="Uridine diphospho-N-Acetylenolpyruvylglucosamine reductase, MurB, C-terminal domain"/>
    <property type="match status" value="1"/>
</dbReference>
<dbReference type="Gene3D" id="3.30.43.10">
    <property type="entry name" value="Uridine Diphospho-n-acetylenolpyruvylglucosamine Reductase, domain 2"/>
    <property type="match status" value="1"/>
</dbReference>
<evidence type="ECO:0000256" key="5">
    <source>
        <dbReference type="ARBA" id="ARBA00022490"/>
    </source>
</evidence>
<dbReference type="PANTHER" id="PTHR21071">
    <property type="entry name" value="UDP-N-ACETYLENOLPYRUVOYLGLUCOSAMINE REDUCTASE"/>
    <property type="match status" value="1"/>
</dbReference>
<comment type="catalytic activity">
    <reaction evidence="15 16">
        <text>UDP-N-acetyl-alpha-D-muramate + NADP(+) = UDP-N-acetyl-3-O-(1-carboxyvinyl)-alpha-D-glucosamine + NADPH + H(+)</text>
        <dbReference type="Rhea" id="RHEA:12248"/>
        <dbReference type="ChEBI" id="CHEBI:15378"/>
        <dbReference type="ChEBI" id="CHEBI:57783"/>
        <dbReference type="ChEBI" id="CHEBI:58349"/>
        <dbReference type="ChEBI" id="CHEBI:68483"/>
        <dbReference type="ChEBI" id="CHEBI:70757"/>
        <dbReference type="EC" id="1.3.1.98"/>
    </reaction>
</comment>
<name>A0A1M4VW34_9FIRM</name>
<comment type="similarity">
    <text evidence="16">Belongs to the MurB family.</text>
</comment>